<dbReference type="AlphaFoldDB" id="A0AAF0TTE5"/>
<proteinExistence type="predicted"/>
<organism evidence="1 2">
    <name type="scientific">Solanum verrucosum</name>
    <dbReference type="NCBI Taxonomy" id="315347"/>
    <lineage>
        <taxon>Eukaryota</taxon>
        <taxon>Viridiplantae</taxon>
        <taxon>Streptophyta</taxon>
        <taxon>Embryophyta</taxon>
        <taxon>Tracheophyta</taxon>
        <taxon>Spermatophyta</taxon>
        <taxon>Magnoliopsida</taxon>
        <taxon>eudicotyledons</taxon>
        <taxon>Gunneridae</taxon>
        <taxon>Pentapetalae</taxon>
        <taxon>asterids</taxon>
        <taxon>lamiids</taxon>
        <taxon>Solanales</taxon>
        <taxon>Solanaceae</taxon>
        <taxon>Solanoideae</taxon>
        <taxon>Solaneae</taxon>
        <taxon>Solanum</taxon>
    </lineage>
</organism>
<gene>
    <name evidence="1" type="ORF">MTR67_025236</name>
</gene>
<evidence type="ECO:0000313" key="1">
    <source>
        <dbReference type="EMBL" id="WMV31851.1"/>
    </source>
</evidence>
<name>A0AAF0TTE5_SOLVR</name>
<accession>A0AAF0TTE5</accession>
<keyword evidence="2" id="KW-1185">Reference proteome</keyword>
<evidence type="ECO:0000313" key="2">
    <source>
        <dbReference type="Proteomes" id="UP001234989"/>
    </source>
</evidence>
<protein>
    <submittedName>
        <fullName evidence="1">Uncharacterized protein</fullName>
    </submittedName>
</protein>
<reference evidence="1" key="1">
    <citation type="submission" date="2023-08" db="EMBL/GenBank/DDBJ databases">
        <title>A de novo genome assembly of Solanum verrucosum Schlechtendal, a Mexican diploid species geographically isolated from the other diploid A-genome species in potato relatives.</title>
        <authorList>
            <person name="Hosaka K."/>
        </authorList>
    </citation>
    <scope>NUCLEOTIDE SEQUENCE</scope>
    <source>
        <tissue evidence="1">Young leaves</tissue>
    </source>
</reference>
<sequence>MERSILEVSFSALRKDAANVLDFMERLKNEEDQKAVDVDLIEKQKLKLTFICTYVHLSYSDLEQFEDIMTRKRQEVENLLQPLLDDDGKDVG</sequence>
<dbReference type="Proteomes" id="UP001234989">
    <property type="component" value="Chromosome 6"/>
</dbReference>
<dbReference type="EMBL" id="CP133617">
    <property type="protein sequence ID" value="WMV31851.1"/>
    <property type="molecule type" value="Genomic_DNA"/>
</dbReference>